<feature type="domain" description="HTH gntR-type" evidence="4">
    <location>
        <begin position="25"/>
        <end position="92"/>
    </location>
</feature>
<dbReference type="InterPro" id="IPR011711">
    <property type="entry name" value="GntR_C"/>
</dbReference>
<dbReference type="PANTHER" id="PTHR43537">
    <property type="entry name" value="TRANSCRIPTIONAL REGULATOR, GNTR FAMILY"/>
    <property type="match status" value="1"/>
</dbReference>
<comment type="caution">
    <text evidence="5">The sequence shown here is derived from an EMBL/GenBank/DDBJ whole genome shotgun (WGS) entry which is preliminary data.</text>
</comment>
<dbReference type="SMART" id="SM00895">
    <property type="entry name" value="FCD"/>
    <property type="match status" value="1"/>
</dbReference>
<dbReference type="PRINTS" id="PR00035">
    <property type="entry name" value="HTHGNTR"/>
</dbReference>
<dbReference type="PROSITE" id="PS50949">
    <property type="entry name" value="HTH_GNTR"/>
    <property type="match status" value="1"/>
</dbReference>
<dbReference type="Gene3D" id="1.20.120.530">
    <property type="entry name" value="GntR ligand-binding domain-like"/>
    <property type="match status" value="1"/>
</dbReference>
<organism evidence="5 6">
    <name type="scientific">Stappia albiluteola</name>
    <dbReference type="NCBI Taxonomy" id="2758565"/>
    <lineage>
        <taxon>Bacteria</taxon>
        <taxon>Pseudomonadati</taxon>
        <taxon>Pseudomonadota</taxon>
        <taxon>Alphaproteobacteria</taxon>
        <taxon>Hyphomicrobiales</taxon>
        <taxon>Stappiaceae</taxon>
        <taxon>Stappia</taxon>
    </lineage>
</organism>
<evidence type="ECO:0000259" key="4">
    <source>
        <dbReference type="PROSITE" id="PS50949"/>
    </source>
</evidence>
<gene>
    <name evidence="5" type="ORF">H2509_19960</name>
</gene>
<proteinExistence type="predicted"/>
<keyword evidence="3" id="KW-0804">Transcription</keyword>
<dbReference type="CDD" id="cd07377">
    <property type="entry name" value="WHTH_GntR"/>
    <property type="match status" value="1"/>
</dbReference>
<dbReference type="Pfam" id="PF07729">
    <property type="entry name" value="FCD"/>
    <property type="match status" value="1"/>
</dbReference>
<dbReference type="AlphaFoldDB" id="A0A839AKL0"/>
<dbReference type="EMBL" id="JACFXV010000067">
    <property type="protein sequence ID" value="MBA5779412.1"/>
    <property type="molecule type" value="Genomic_DNA"/>
</dbReference>
<name>A0A839AKL0_9HYPH</name>
<dbReference type="SMART" id="SM00345">
    <property type="entry name" value="HTH_GNTR"/>
    <property type="match status" value="1"/>
</dbReference>
<dbReference type="Pfam" id="PF00392">
    <property type="entry name" value="GntR"/>
    <property type="match status" value="1"/>
</dbReference>
<dbReference type="Proteomes" id="UP000541109">
    <property type="component" value="Unassembled WGS sequence"/>
</dbReference>
<evidence type="ECO:0000256" key="1">
    <source>
        <dbReference type="ARBA" id="ARBA00023015"/>
    </source>
</evidence>
<keyword evidence="2" id="KW-0238">DNA-binding</keyword>
<dbReference type="SUPFAM" id="SSF46785">
    <property type="entry name" value="Winged helix' DNA-binding domain"/>
    <property type="match status" value="1"/>
</dbReference>
<keyword evidence="1" id="KW-0805">Transcription regulation</keyword>
<dbReference type="InterPro" id="IPR036388">
    <property type="entry name" value="WH-like_DNA-bd_sf"/>
</dbReference>
<dbReference type="InterPro" id="IPR036390">
    <property type="entry name" value="WH_DNA-bd_sf"/>
</dbReference>
<dbReference type="Gene3D" id="1.10.10.10">
    <property type="entry name" value="Winged helix-like DNA-binding domain superfamily/Winged helix DNA-binding domain"/>
    <property type="match status" value="1"/>
</dbReference>
<sequence length="246" mass="26925">MHAAKGGTHPVNNQDRAELIIAQGAPVGPQVYRILRAKIIRGDLAPGARISESEIARTFALSRQPVREAFIKLSEEGLVEVRPQRGTLVTKISTAAVLDARFVREAIEADVVRLVARSVDPAVLADLRGQIELQKAIAGGDPDQFMRLDERFHRTLSEAAGKPYAWKVIEDVKAQMDRVRFLSFIQFPVPTLIKQHEAVVDAIAAEAPDAAEAAMRRHLREIITALPAIAEARPAFFADADANSES</sequence>
<evidence type="ECO:0000313" key="5">
    <source>
        <dbReference type="EMBL" id="MBA5779412.1"/>
    </source>
</evidence>
<dbReference type="PANTHER" id="PTHR43537:SF6">
    <property type="entry name" value="HTH-TYPE TRANSCRIPTIONAL REPRESSOR RSPR"/>
    <property type="match status" value="1"/>
</dbReference>
<reference evidence="5 6" key="1">
    <citation type="submission" date="2020-07" db="EMBL/GenBank/DDBJ databases">
        <title>Stappia sp., F7233, whole genome shotgun sequencing project.</title>
        <authorList>
            <person name="Jiang S."/>
            <person name="Liu Z.W."/>
            <person name="Du Z.J."/>
        </authorList>
    </citation>
    <scope>NUCLEOTIDE SEQUENCE [LARGE SCALE GENOMIC DNA]</scope>
    <source>
        <strain evidence="5 6">F7233</strain>
    </source>
</reference>
<evidence type="ECO:0000313" key="6">
    <source>
        <dbReference type="Proteomes" id="UP000541109"/>
    </source>
</evidence>
<dbReference type="InterPro" id="IPR008920">
    <property type="entry name" value="TF_FadR/GntR_C"/>
</dbReference>
<dbReference type="GO" id="GO:0003677">
    <property type="term" value="F:DNA binding"/>
    <property type="evidence" value="ECO:0007669"/>
    <property type="project" value="UniProtKB-KW"/>
</dbReference>
<evidence type="ECO:0000256" key="2">
    <source>
        <dbReference type="ARBA" id="ARBA00023125"/>
    </source>
</evidence>
<accession>A0A839AKL0</accession>
<dbReference type="GO" id="GO:0003700">
    <property type="term" value="F:DNA-binding transcription factor activity"/>
    <property type="evidence" value="ECO:0007669"/>
    <property type="project" value="InterPro"/>
</dbReference>
<dbReference type="InterPro" id="IPR000524">
    <property type="entry name" value="Tscrpt_reg_HTH_GntR"/>
</dbReference>
<keyword evidence="6" id="KW-1185">Reference proteome</keyword>
<protein>
    <submittedName>
        <fullName evidence="5">GntR family transcriptional regulator</fullName>
    </submittedName>
</protein>
<evidence type="ECO:0000256" key="3">
    <source>
        <dbReference type="ARBA" id="ARBA00023163"/>
    </source>
</evidence>
<dbReference type="SUPFAM" id="SSF48008">
    <property type="entry name" value="GntR ligand-binding domain-like"/>
    <property type="match status" value="1"/>
</dbReference>